<dbReference type="PANTHER" id="PTHR46928">
    <property type="entry name" value="MESENCHYME-SPECIFIC CELL SURFACE GLYCOPROTEIN"/>
    <property type="match status" value="1"/>
</dbReference>
<name>A0A914BLF6_PATMI</name>
<dbReference type="NCBIfam" id="NF038117">
    <property type="entry name" value="choice_anch_I"/>
    <property type="match status" value="2"/>
</dbReference>
<dbReference type="InterPro" id="IPR052956">
    <property type="entry name" value="Mesenchyme-surface_protein"/>
</dbReference>
<keyword evidence="2" id="KW-0732">Signal</keyword>
<feature type="chain" id="PRO_5037709737" description="Choice-of-anchor I domain-containing protein" evidence="2">
    <location>
        <begin position="25"/>
        <end position="1135"/>
    </location>
</feature>
<dbReference type="OMA" id="DIAFCRS"/>
<feature type="region of interest" description="Disordered" evidence="1">
    <location>
        <begin position="434"/>
        <end position="457"/>
    </location>
</feature>
<evidence type="ECO:0000313" key="5">
    <source>
        <dbReference type="Proteomes" id="UP000887568"/>
    </source>
</evidence>
<proteinExistence type="predicted"/>
<dbReference type="RefSeq" id="XP_038076297.1">
    <property type="nucleotide sequence ID" value="XM_038220369.1"/>
</dbReference>
<evidence type="ECO:0000313" key="4">
    <source>
        <dbReference type="EnsemblMetazoa" id="XP_038076297.1"/>
    </source>
</evidence>
<dbReference type="OrthoDB" id="425936at2759"/>
<dbReference type="GeneID" id="119744441"/>
<sequence length="1135" mass="125012">MQRFAFTVLRALLGLCVLVRGSEAVISLRELSSVYLPYDYASDGAGLFDLDTGASEQSAYDPERSTVYTVGDKYMHVLDFTDVTAPTVLHHARLPSKGNDVEYCGGLVGVALDGQPGTVQLYRRYDRQSGQLQLVANISVGSRPDMLKFTHDCRTIVVANEGEPYEDAGYIVDNEGTVSIIHLDNLDTAVPDAVSLDFKSFNDRADEYVRRGVRWPYRGELGRSANNFSQSLEPEYITINKQDTKAYICLQENNAVAVVDLISETIVDIYPFGFKSWKNYLLDASDKDSGINLESYDIYSIYQPDTIAFMEMGGVEYIVTANEGDDMELQAGNEEWEESQRGNDFVKENQLSDQVPSEVRSALADKEKLGRLQFSTVDGRNPQNTSEFDRLYFYGGRSVSIFRADDFSLVYDSGDEIARRHAGAYPELFNADYLSRDPASDSPTDTFDKRSDNKGTEPEAVELGEINGKRVLFVGNERTCALMVYAFESDSIVPVFQSIHRFGESRGAFSDLYDGRKIGNLDPEDLRFIKASDTPLGKPLLLVTSAIGGTVAMYEVVDSDADTGDSDAHVVLSPISTVYIPYGYSSDDTARYGLGEGASEQSAYDPANAMVYTVGDNFMHVIDISDITRPTIVHYLQLPSSGNDIELCGGLIGVALGGTPGTLNMYSLYDSQSGQVSLVRSIQVGSKPDMLKFTENCRTLLVANEGVSTVESGYIVDHEGSVTILRLDDAGGIVNRTDLDFTSFNTRASEYVERGVRWPYRGELSQSPTNFSQSMEPEYITFSKDETKAYICLQENNAIAVIDLTTNTIVDIYALGDKSWQSLSLDASDKDGGINFASYDIYSLYQPDAIKYVELNGEGYIITANEGDSLDYEVGGNTWEDVQRGKKFVDGNLLSNTVSATLRQALSDDAALGRLQFSTVDGRNAQDPSQFDRLYAFGGRSFSIFSSADMSLVYDSGDDLERKHDLYYPEVFNADCDSDDPDVDTPEDRFDRRSDNKGVECEVLETGEINGKRLLFVGQERTSSVMVYSFPGDSIIPTFESMYRAGGTSKTFTELLNERNLGDLAPEDLRFIPASDNPSGKPLLLVTSTKSGTLSIYEVAEFPNNDPNGGSDAVFSPRIAATLTALSLVISIILH</sequence>
<dbReference type="EnsemblMetazoa" id="XM_038220369.1">
    <property type="protein sequence ID" value="XP_038076297.1"/>
    <property type="gene ID" value="LOC119744441"/>
</dbReference>
<protein>
    <recommendedName>
        <fullName evidence="3">Choice-of-anchor I domain-containing protein</fullName>
    </recommendedName>
</protein>
<keyword evidence="5" id="KW-1185">Reference proteome</keyword>
<evidence type="ECO:0000259" key="3">
    <source>
        <dbReference type="Pfam" id="PF22494"/>
    </source>
</evidence>
<dbReference type="InterPro" id="IPR011044">
    <property type="entry name" value="Quino_amine_DH_bsu"/>
</dbReference>
<organism evidence="4 5">
    <name type="scientific">Patiria miniata</name>
    <name type="common">Bat star</name>
    <name type="synonym">Asterina miniata</name>
    <dbReference type="NCBI Taxonomy" id="46514"/>
    <lineage>
        <taxon>Eukaryota</taxon>
        <taxon>Metazoa</taxon>
        <taxon>Echinodermata</taxon>
        <taxon>Eleutherozoa</taxon>
        <taxon>Asterozoa</taxon>
        <taxon>Asteroidea</taxon>
        <taxon>Valvatacea</taxon>
        <taxon>Valvatida</taxon>
        <taxon>Asterinidae</taxon>
        <taxon>Patiria</taxon>
    </lineage>
</organism>
<dbReference type="Pfam" id="PF22494">
    <property type="entry name" value="choice_anch_I"/>
    <property type="match status" value="2"/>
</dbReference>
<accession>A0A914BLF6</accession>
<evidence type="ECO:0000256" key="1">
    <source>
        <dbReference type="SAM" id="MobiDB-lite"/>
    </source>
</evidence>
<dbReference type="Proteomes" id="UP000887568">
    <property type="component" value="Unplaced"/>
</dbReference>
<dbReference type="SUPFAM" id="SSF50969">
    <property type="entry name" value="YVTN repeat-like/Quinoprotein amine dehydrogenase"/>
    <property type="match status" value="2"/>
</dbReference>
<dbReference type="InterPro" id="IPR055188">
    <property type="entry name" value="Choice_anch_I"/>
</dbReference>
<dbReference type="PANTHER" id="PTHR46928:SF1">
    <property type="entry name" value="MESENCHYME-SPECIFIC CELL SURFACE GLYCOPROTEIN"/>
    <property type="match status" value="1"/>
</dbReference>
<dbReference type="AlphaFoldDB" id="A0A914BLF6"/>
<feature type="domain" description="Choice-of-anchor I" evidence="3">
    <location>
        <begin position="597"/>
        <end position="1099"/>
    </location>
</feature>
<evidence type="ECO:0000256" key="2">
    <source>
        <dbReference type="SAM" id="SignalP"/>
    </source>
</evidence>
<feature type="compositionally biased region" description="Basic and acidic residues" evidence="1">
    <location>
        <begin position="446"/>
        <end position="457"/>
    </location>
</feature>
<feature type="signal peptide" evidence="2">
    <location>
        <begin position="1"/>
        <end position="24"/>
    </location>
</feature>
<dbReference type="InterPro" id="IPR015943">
    <property type="entry name" value="WD40/YVTN_repeat-like_dom_sf"/>
</dbReference>
<dbReference type="Gene3D" id="2.130.10.10">
    <property type="entry name" value="YVTN repeat-like/Quinoprotein amine dehydrogenase"/>
    <property type="match status" value="2"/>
</dbReference>
<reference evidence="4" key="1">
    <citation type="submission" date="2022-11" db="UniProtKB">
        <authorList>
            <consortium name="EnsemblMetazoa"/>
        </authorList>
    </citation>
    <scope>IDENTIFICATION</scope>
</reference>
<feature type="domain" description="Choice-of-anchor I" evidence="3">
    <location>
        <begin position="52"/>
        <end position="556"/>
    </location>
</feature>